<dbReference type="WBParaSite" id="jg306">
    <property type="protein sequence ID" value="jg306"/>
    <property type="gene ID" value="jg306"/>
</dbReference>
<keyword evidence="1" id="KW-1185">Reference proteome</keyword>
<reference evidence="2" key="1">
    <citation type="submission" date="2022-11" db="UniProtKB">
        <authorList>
            <consortium name="WormBaseParasite"/>
        </authorList>
    </citation>
    <scope>IDENTIFICATION</scope>
</reference>
<evidence type="ECO:0000313" key="2">
    <source>
        <dbReference type="WBParaSite" id="jg306"/>
    </source>
</evidence>
<evidence type="ECO:0000313" key="1">
    <source>
        <dbReference type="Proteomes" id="UP000887574"/>
    </source>
</evidence>
<dbReference type="AlphaFoldDB" id="A0A915E9T6"/>
<proteinExistence type="predicted"/>
<accession>A0A915E9T6</accession>
<protein>
    <submittedName>
        <fullName evidence="2">Uncharacterized protein</fullName>
    </submittedName>
</protein>
<name>A0A915E9T6_9BILA</name>
<sequence length="72" mass="8211">MSFFCRHVIELSDHSASSYISKFSHAEQASVMAYSQDTDEEQDCDEEDDEETHCLLIDTSTPEALERTFMLG</sequence>
<dbReference type="Proteomes" id="UP000887574">
    <property type="component" value="Unplaced"/>
</dbReference>
<organism evidence="1 2">
    <name type="scientific">Ditylenchus dipsaci</name>
    <dbReference type="NCBI Taxonomy" id="166011"/>
    <lineage>
        <taxon>Eukaryota</taxon>
        <taxon>Metazoa</taxon>
        <taxon>Ecdysozoa</taxon>
        <taxon>Nematoda</taxon>
        <taxon>Chromadorea</taxon>
        <taxon>Rhabditida</taxon>
        <taxon>Tylenchina</taxon>
        <taxon>Tylenchomorpha</taxon>
        <taxon>Sphaerularioidea</taxon>
        <taxon>Anguinidae</taxon>
        <taxon>Anguininae</taxon>
        <taxon>Ditylenchus</taxon>
    </lineage>
</organism>